<name>A0A4U3MAI3_9ACTN</name>
<keyword evidence="1" id="KW-0472">Membrane</keyword>
<keyword evidence="3" id="KW-1185">Reference proteome</keyword>
<accession>A0A4U3MAI3</accession>
<organism evidence="2 3">
    <name type="scientific">Herbidospora galbida</name>
    <dbReference type="NCBI Taxonomy" id="2575442"/>
    <lineage>
        <taxon>Bacteria</taxon>
        <taxon>Bacillati</taxon>
        <taxon>Actinomycetota</taxon>
        <taxon>Actinomycetes</taxon>
        <taxon>Streptosporangiales</taxon>
        <taxon>Streptosporangiaceae</taxon>
        <taxon>Herbidospora</taxon>
    </lineage>
</organism>
<reference evidence="2 3" key="1">
    <citation type="submission" date="2019-04" db="EMBL/GenBank/DDBJ databases">
        <title>Herbidospora sp. NEAU-GS14.nov., a novel actinomycete isolated from soil.</title>
        <authorList>
            <person name="Han L."/>
        </authorList>
    </citation>
    <scope>NUCLEOTIDE SEQUENCE [LARGE SCALE GENOMIC DNA]</scope>
    <source>
        <strain evidence="2 3">NEAU-GS14</strain>
    </source>
</reference>
<evidence type="ECO:0000313" key="3">
    <source>
        <dbReference type="Proteomes" id="UP000308705"/>
    </source>
</evidence>
<dbReference type="Proteomes" id="UP000308705">
    <property type="component" value="Unassembled WGS sequence"/>
</dbReference>
<comment type="caution">
    <text evidence="2">The sequence shown here is derived from an EMBL/GenBank/DDBJ whole genome shotgun (WGS) entry which is preliminary data.</text>
</comment>
<gene>
    <name evidence="2" type="ORF">FDA94_29170</name>
</gene>
<sequence length="76" mass="8112">MTTVSATEMVVPFSSVSCQVTIVVMSSMMSTLWVMTSRIPQSSPSISREIIRMIGLSVTDSTGSQSALAVKTQKPV</sequence>
<feature type="transmembrane region" description="Helical" evidence="1">
    <location>
        <begin position="12"/>
        <end position="35"/>
    </location>
</feature>
<dbReference type="AlphaFoldDB" id="A0A4U3MAI3"/>
<protein>
    <submittedName>
        <fullName evidence="2">Uncharacterized protein</fullName>
    </submittedName>
</protein>
<evidence type="ECO:0000313" key="2">
    <source>
        <dbReference type="EMBL" id="TKK84687.1"/>
    </source>
</evidence>
<evidence type="ECO:0000256" key="1">
    <source>
        <dbReference type="SAM" id="Phobius"/>
    </source>
</evidence>
<dbReference type="EMBL" id="SZQA01000033">
    <property type="protein sequence ID" value="TKK84687.1"/>
    <property type="molecule type" value="Genomic_DNA"/>
</dbReference>
<proteinExistence type="predicted"/>
<keyword evidence="1" id="KW-1133">Transmembrane helix</keyword>
<keyword evidence="1" id="KW-0812">Transmembrane</keyword>